<gene>
    <name evidence="2" type="ORF">AZF04_03245</name>
</gene>
<protein>
    <recommendedName>
        <fullName evidence="1">PepSY domain-containing protein</fullName>
    </recommendedName>
</protein>
<accession>A0A162E5T0</accession>
<evidence type="ECO:0000313" key="2">
    <source>
        <dbReference type="EMBL" id="KYG31809.1"/>
    </source>
</evidence>
<dbReference type="STRING" id="519424.AZF04_03245"/>
<evidence type="ECO:0000259" key="1">
    <source>
        <dbReference type="Pfam" id="PF03413"/>
    </source>
</evidence>
<dbReference type="OrthoDB" id="5361545at2"/>
<feature type="domain" description="PepSY" evidence="1">
    <location>
        <begin position="54"/>
        <end position="110"/>
    </location>
</feature>
<organism evidence="2 3">
    <name type="scientific">Alkalihalobacillus trypoxylicola</name>
    <dbReference type="NCBI Taxonomy" id="519424"/>
    <lineage>
        <taxon>Bacteria</taxon>
        <taxon>Bacillati</taxon>
        <taxon>Bacillota</taxon>
        <taxon>Bacilli</taxon>
        <taxon>Bacillales</taxon>
        <taxon>Bacillaceae</taxon>
        <taxon>Alkalihalobacillus</taxon>
    </lineage>
</organism>
<feature type="domain" description="PepSY" evidence="1">
    <location>
        <begin position="127"/>
        <end position="183"/>
    </location>
</feature>
<comment type="caution">
    <text evidence="2">The sequence shown here is derived from an EMBL/GenBank/DDBJ whole genome shotgun (WGS) entry which is preliminary data.</text>
</comment>
<dbReference type="Gene3D" id="3.10.450.40">
    <property type="match status" value="3"/>
</dbReference>
<feature type="domain" description="PepSY" evidence="1">
    <location>
        <begin position="202"/>
        <end position="257"/>
    </location>
</feature>
<sequence length="262" mass="29761">MKKLMIIGMSLVFVGLTAFVVSAKEESHSPLLLSSELAVNQNQGHNQNENQENISKEEALKIAESFVDGKVKDVDLERNRGRYYYEIEMELNGHEVDIDIDAKTGELIKIDGDLSETFMGESEEFASVQKATDEIKQLFPDSIMDEMELKKEKDGNFYYEIEIENFGEDGEIYLNAQTLEILYIDSDIKPFLKGEQTVAYEIDQQKAIELAIEHVGEGVVEDIEITFKKGKVVYEIEIEAGAKEVDIYIDVNNGDVVHEDWD</sequence>
<dbReference type="Proteomes" id="UP000075806">
    <property type="component" value="Unassembled WGS sequence"/>
</dbReference>
<reference evidence="2" key="1">
    <citation type="submission" date="2016-02" db="EMBL/GenBank/DDBJ databases">
        <title>Genome sequence of Bacillus trypoxylicola KCTC 13244(T).</title>
        <authorList>
            <person name="Jeong H."/>
            <person name="Park S.-H."/>
            <person name="Choi S.-K."/>
        </authorList>
    </citation>
    <scope>NUCLEOTIDE SEQUENCE [LARGE SCALE GENOMIC DNA]</scope>
    <source>
        <strain evidence="2">KCTC 13244</strain>
    </source>
</reference>
<dbReference type="Pfam" id="PF03413">
    <property type="entry name" value="PepSY"/>
    <property type="match status" value="3"/>
</dbReference>
<dbReference type="RefSeq" id="WP_061948189.1">
    <property type="nucleotide sequence ID" value="NZ_LTAO01000012.1"/>
</dbReference>
<proteinExistence type="predicted"/>
<evidence type="ECO:0000313" key="3">
    <source>
        <dbReference type="Proteomes" id="UP000075806"/>
    </source>
</evidence>
<dbReference type="InterPro" id="IPR025711">
    <property type="entry name" value="PepSY"/>
</dbReference>
<dbReference type="EMBL" id="LTAO01000012">
    <property type="protein sequence ID" value="KYG31809.1"/>
    <property type="molecule type" value="Genomic_DNA"/>
</dbReference>
<keyword evidence="3" id="KW-1185">Reference proteome</keyword>
<dbReference type="SUPFAM" id="SSF160574">
    <property type="entry name" value="BT0923-like"/>
    <property type="match status" value="1"/>
</dbReference>
<name>A0A162E5T0_9BACI</name>
<dbReference type="AlphaFoldDB" id="A0A162E5T0"/>